<dbReference type="Gene3D" id="3.40.30.10">
    <property type="entry name" value="Glutaredoxin"/>
    <property type="match status" value="1"/>
</dbReference>
<dbReference type="OrthoDB" id="2309723at2759"/>
<dbReference type="Gene3D" id="1.20.1050.10">
    <property type="match status" value="1"/>
</dbReference>
<dbReference type="SUPFAM" id="SSF52833">
    <property type="entry name" value="Thioredoxin-like"/>
    <property type="match status" value="1"/>
</dbReference>
<dbReference type="Pfam" id="PF13409">
    <property type="entry name" value="GST_N_2"/>
    <property type="match status" value="1"/>
</dbReference>
<dbReference type="SFLD" id="SFLDS00019">
    <property type="entry name" value="Glutathione_Transferase_(cytos"/>
    <property type="match status" value="1"/>
</dbReference>
<evidence type="ECO:0008006" key="6">
    <source>
        <dbReference type="Google" id="ProtNLM"/>
    </source>
</evidence>
<dbReference type="InterPro" id="IPR010987">
    <property type="entry name" value="Glutathione-S-Trfase_C-like"/>
</dbReference>
<dbReference type="SUPFAM" id="SSF47616">
    <property type="entry name" value="GST C-terminal domain-like"/>
    <property type="match status" value="1"/>
</dbReference>
<feature type="domain" description="GST C-terminal" evidence="3">
    <location>
        <begin position="87"/>
        <end position="221"/>
    </location>
</feature>
<dbReference type="Proteomes" id="UP000664169">
    <property type="component" value="Unassembled WGS sequence"/>
</dbReference>
<evidence type="ECO:0000313" key="4">
    <source>
        <dbReference type="EMBL" id="CAF9905801.1"/>
    </source>
</evidence>
<dbReference type="InterPro" id="IPR040079">
    <property type="entry name" value="Glutathione_S-Trfase"/>
</dbReference>
<dbReference type="PROSITE" id="PS50404">
    <property type="entry name" value="GST_NTER"/>
    <property type="match status" value="1"/>
</dbReference>
<dbReference type="Pfam" id="PF00043">
    <property type="entry name" value="GST_C"/>
    <property type="match status" value="1"/>
</dbReference>
<dbReference type="PANTHER" id="PTHR44051">
    <property type="entry name" value="GLUTATHIONE S-TRANSFERASE-RELATED"/>
    <property type="match status" value="1"/>
</dbReference>
<dbReference type="InterPro" id="IPR036249">
    <property type="entry name" value="Thioredoxin-like_sf"/>
</dbReference>
<dbReference type="PANTHER" id="PTHR44051:SF9">
    <property type="entry name" value="GLUTATHIONE S-TRANSFERASE 1"/>
    <property type="match status" value="1"/>
</dbReference>
<accession>A0A8H3EES0</accession>
<dbReference type="SFLD" id="SFLDG01150">
    <property type="entry name" value="Main.1:_Beta-like"/>
    <property type="match status" value="1"/>
</dbReference>
<gene>
    <name evidence="4" type="ORF">GOMPHAMPRED_003374</name>
</gene>
<reference evidence="4" key="1">
    <citation type="submission" date="2021-03" db="EMBL/GenBank/DDBJ databases">
        <authorList>
            <person name="Tagirdzhanova G."/>
        </authorList>
    </citation>
    <scope>NUCLEOTIDE SEQUENCE</scope>
</reference>
<dbReference type="SFLD" id="SFLDG00358">
    <property type="entry name" value="Main_(cytGST)"/>
    <property type="match status" value="1"/>
</dbReference>
<evidence type="ECO:0000256" key="1">
    <source>
        <dbReference type="ARBA" id="ARBA00007409"/>
    </source>
</evidence>
<dbReference type="AlphaFoldDB" id="A0A8H3EES0"/>
<keyword evidence="5" id="KW-1185">Reference proteome</keyword>
<name>A0A8H3EES0_9LECA</name>
<evidence type="ECO:0000259" key="3">
    <source>
        <dbReference type="PROSITE" id="PS50405"/>
    </source>
</evidence>
<feature type="domain" description="GST N-terminal" evidence="2">
    <location>
        <begin position="1"/>
        <end position="81"/>
    </location>
</feature>
<comment type="similarity">
    <text evidence="1">Belongs to the GST superfamily.</text>
</comment>
<dbReference type="EMBL" id="CAJPDQ010000002">
    <property type="protein sequence ID" value="CAF9905801.1"/>
    <property type="molecule type" value="Genomic_DNA"/>
</dbReference>
<comment type="caution">
    <text evidence="4">The sequence shown here is derived from an EMBL/GenBank/DDBJ whole genome shotgun (WGS) entry which is preliminary data.</text>
</comment>
<proteinExistence type="inferred from homology"/>
<sequence>MPPLTVHHLQVSQSERIPWLCEELGIEYELKLYKRSPMLAPPEYKALHPAGSAPTIQDGELTLAESAACVEYICHKFGNGKLFVKPSAPNYADFLYWFHSANGTLQPGLSRGNMIKLSGIDVTKNQILTLFQERAMATVKMVDTRLKDNDYLAGDELTAADILSMWSFTDMRFWYPYSLEEYPNIQRYIKRISQREAYKKAMSKAEPDLKLALDIEPPKPFFAPS</sequence>
<protein>
    <recommendedName>
        <fullName evidence="6">Glutathione S-transferase</fullName>
    </recommendedName>
</protein>
<dbReference type="InterPro" id="IPR004046">
    <property type="entry name" value="GST_C"/>
</dbReference>
<evidence type="ECO:0000313" key="5">
    <source>
        <dbReference type="Proteomes" id="UP000664169"/>
    </source>
</evidence>
<dbReference type="CDD" id="cd03046">
    <property type="entry name" value="GST_N_GTT1_like"/>
    <property type="match status" value="1"/>
</dbReference>
<dbReference type="PROSITE" id="PS50405">
    <property type="entry name" value="GST_CTER"/>
    <property type="match status" value="1"/>
</dbReference>
<evidence type="ECO:0000259" key="2">
    <source>
        <dbReference type="PROSITE" id="PS50404"/>
    </source>
</evidence>
<dbReference type="InterPro" id="IPR004045">
    <property type="entry name" value="Glutathione_S-Trfase_N"/>
</dbReference>
<dbReference type="InterPro" id="IPR036282">
    <property type="entry name" value="Glutathione-S-Trfase_C_sf"/>
</dbReference>
<organism evidence="4 5">
    <name type="scientific">Gomphillus americanus</name>
    <dbReference type="NCBI Taxonomy" id="1940652"/>
    <lineage>
        <taxon>Eukaryota</taxon>
        <taxon>Fungi</taxon>
        <taxon>Dikarya</taxon>
        <taxon>Ascomycota</taxon>
        <taxon>Pezizomycotina</taxon>
        <taxon>Lecanoromycetes</taxon>
        <taxon>OSLEUM clade</taxon>
        <taxon>Ostropomycetidae</taxon>
        <taxon>Ostropales</taxon>
        <taxon>Graphidaceae</taxon>
        <taxon>Gomphilloideae</taxon>
        <taxon>Gomphillus</taxon>
    </lineage>
</organism>